<comment type="similarity">
    <text evidence="1 7">Belongs to the RecO family.</text>
</comment>
<evidence type="ECO:0000256" key="1">
    <source>
        <dbReference type="ARBA" id="ARBA00007452"/>
    </source>
</evidence>
<keyword evidence="3 7" id="KW-0227">DNA damage</keyword>
<dbReference type="SUPFAM" id="SSF57863">
    <property type="entry name" value="ArfGap/RecO-like zinc finger"/>
    <property type="match status" value="1"/>
</dbReference>
<evidence type="ECO:0000256" key="4">
    <source>
        <dbReference type="ARBA" id="ARBA00023172"/>
    </source>
</evidence>
<evidence type="ECO:0000313" key="9">
    <source>
        <dbReference type="EMBL" id="ADM09736.1"/>
    </source>
</evidence>
<dbReference type="KEGG" id="pbr:PB2503_08404"/>
<dbReference type="PANTHER" id="PTHR33991:SF1">
    <property type="entry name" value="DNA REPAIR PROTEIN RECO"/>
    <property type="match status" value="1"/>
</dbReference>
<dbReference type="Gene3D" id="1.20.1440.120">
    <property type="entry name" value="Recombination protein O, C-terminal domain"/>
    <property type="match status" value="1"/>
</dbReference>
<evidence type="ECO:0000259" key="8">
    <source>
        <dbReference type="Pfam" id="PF11967"/>
    </source>
</evidence>
<dbReference type="OrthoDB" id="9804792at2"/>
<dbReference type="Proteomes" id="UP000001302">
    <property type="component" value="Chromosome"/>
</dbReference>
<dbReference type="GO" id="GO:0006310">
    <property type="term" value="P:DNA recombination"/>
    <property type="evidence" value="ECO:0007669"/>
    <property type="project" value="UniProtKB-UniRule"/>
</dbReference>
<gene>
    <name evidence="7" type="primary">recO</name>
    <name evidence="9" type="ordered locus">PB2503_08404</name>
</gene>
<accession>E0TBD9</accession>
<dbReference type="GO" id="GO:0043590">
    <property type="term" value="C:bacterial nucleoid"/>
    <property type="evidence" value="ECO:0007669"/>
    <property type="project" value="TreeGrafter"/>
</dbReference>
<dbReference type="RefSeq" id="WP_013300710.1">
    <property type="nucleotide sequence ID" value="NC_014414.1"/>
</dbReference>
<dbReference type="EMBL" id="CP002156">
    <property type="protein sequence ID" value="ADM09736.1"/>
    <property type="molecule type" value="Genomic_DNA"/>
</dbReference>
<evidence type="ECO:0000256" key="5">
    <source>
        <dbReference type="ARBA" id="ARBA00023204"/>
    </source>
</evidence>
<dbReference type="InterPro" id="IPR003717">
    <property type="entry name" value="RecO"/>
</dbReference>
<organism evidence="9 10">
    <name type="scientific">Parvularcula bermudensis (strain ATCC BAA-594 / HTCC2503 / KCTC 12087)</name>
    <dbReference type="NCBI Taxonomy" id="314260"/>
    <lineage>
        <taxon>Bacteria</taxon>
        <taxon>Pseudomonadati</taxon>
        <taxon>Pseudomonadota</taxon>
        <taxon>Alphaproteobacteria</taxon>
        <taxon>Parvularculales</taxon>
        <taxon>Parvularculaceae</taxon>
        <taxon>Parvularcula</taxon>
    </lineage>
</organism>
<dbReference type="AlphaFoldDB" id="E0TBD9"/>
<dbReference type="SUPFAM" id="SSF50249">
    <property type="entry name" value="Nucleic acid-binding proteins"/>
    <property type="match status" value="1"/>
</dbReference>
<reference evidence="10" key="1">
    <citation type="submission" date="2010-08" db="EMBL/GenBank/DDBJ databases">
        <title>Genome sequence of Parvularcula bermudensis HTCC2503.</title>
        <authorList>
            <person name="Kang D.-M."/>
            <person name="Oh H.-M."/>
            <person name="Cho J.-C."/>
        </authorList>
    </citation>
    <scope>NUCLEOTIDE SEQUENCE [LARGE SCALE GENOMIC DNA]</scope>
    <source>
        <strain evidence="10">ATCC BAA-594 / HTCC2503 / KCTC 12087</strain>
    </source>
</reference>
<protein>
    <recommendedName>
        <fullName evidence="2 7">DNA repair protein RecO</fullName>
    </recommendedName>
    <alternativeName>
        <fullName evidence="6 7">Recombination protein O</fullName>
    </alternativeName>
</protein>
<dbReference type="InterPro" id="IPR042242">
    <property type="entry name" value="RecO_C"/>
</dbReference>
<dbReference type="GO" id="GO:0006302">
    <property type="term" value="P:double-strand break repair"/>
    <property type="evidence" value="ECO:0007669"/>
    <property type="project" value="TreeGrafter"/>
</dbReference>
<sequence length="243" mass="26116">MVEWTDRGFVIKTIPRGENHLVVTLFTRCRGAVTGLVHGGQGTRKAPLLQRGNLVSADWSSRQADGYGTYRLELAEAIAARALDSRLSLLALQSVTDLLCEILPEGVAYEGLFDATEVFFSALGEKAIMATLLVKWELGLLAALGYGLSLERCAATGRTLEDGADLVFVSPKSGGAVTAEAGAPYADRLLPLPPFLIDRGEPTWPDIAAGLRLTGTFLDERLLAPVGKSLPEARGQLIRRLTR</sequence>
<dbReference type="Pfam" id="PF02565">
    <property type="entry name" value="RecO_C"/>
    <property type="match status" value="1"/>
</dbReference>
<dbReference type="HOGENOM" id="CLU_086029_0_0_5"/>
<dbReference type="Gene3D" id="2.40.50.140">
    <property type="entry name" value="Nucleic acid-binding proteins"/>
    <property type="match status" value="1"/>
</dbReference>
<keyword evidence="5 7" id="KW-0234">DNA repair</keyword>
<keyword evidence="4 7" id="KW-0233">DNA recombination</keyword>
<evidence type="ECO:0000256" key="2">
    <source>
        <dbReference type="ARBA" id="ARBA00021310"/>
    </source>
</evidence>
<evidence type="ECO:0000256" key="3">
    <source>
        <dbReference type="ARBA" id="ARBA00022763"/>
    </source>
</evidence>
<dbReference type="eggNOG" id="COG1381">
    <property type="taxonomic scope" value="Bacteria"/>
</dbReference>
<feature type="domain" description="DNA replication/recombination mediator RecO N-terminal" evidence="8">
    <location>
        <begin position="1"/>
        <end position="71"/>
    </location>
</feature>
<dbReference type="PANTHER" id="PTHR33991">
    <property type="entry name" value="DNA REPAIR PROTEIN RECO"/>
    <property type="match status" value="1"/>
</dbReference>
<dbReference type="InterPro" id="IPR012340">
    <property type="entry name" value="NA-bd_OB-fold"/>
</dbReference>
<reference evidence="9 10" key="2">
    <citation type="journal article" date="2011" name="J. Bacteriol.">
        <title>Complete genome sequence of strain HTCC2503T of Parvularcula bermudensis, the type species of the order "Parvularculales" in the class Alphaproteobacteria.</title>
        <authorList>
            <person name="Oh H.M."/>
            <person name="Kang I."/>
            <person name="Vergin K.L."/>
            <person name="Kang D."/>
            <person name="Rhee K.H."/>
            <person name="Giovannoni S.J."/>
            <person name="Cho J.C."/>
        </authorList>
    </citation>
    <scope>NUCLEOTIDE SEQUENCE [LARGE SCALE GENOMIC DNA]</scope>
    <source>
        <strain evidence="10">ATCC BAA-594 / HTCC2503 / KCTC 12087</strain>
    </source>
</reference>
<dbReference type="NCBIfam" id="TIGR00613">
    <property type="entry name" value="reco"/>
    <property type="match status" value="1"/>
</dbReference>
<dbReference type="STRING" id="314260.PB2503_08404"/>
<proteinExistence type="inferred from homology"/>
<evidence type="ECO:0000313" key="10">
    <source>
        <dbReference type="Proteomes" id="UP000001302"/>
    </source>
</evidence>
<dbReference type="InterPro" id="IPR022572">
    <property type="entry name" value="DNA_rep/recomb_RecO_N"/>
</dbReference>
<evidence type="ECO:0000256" key="6">
    <source>
        <dbReference type="ARBA" id="ARBA00033409"/>
    </source>
</evidence>
<name>E0TBD9_PARBH</name>
<dbReference type="InterPro" id="IPR037278">
    <property type="entry name" value="ARFGAP/RecO"/>
</dbReference>
<keyword evidence="10" id="KW-1185">Reference proteome</keyword>
<comment type="function">
    <text evidence="7">Involved in DNA repair and RecF pathway recombination.</text>
</comment>
<dbReference type="Pfam" id="PF11967">
    <property type="entry name" value="RecO_N"/>
    <property type="match status" value="1"/>
</dbReference>
<dbReference type="HAMAP" id="MF_00201">
    <property type="entry name" value="RecO"/>
    <property type="match status" value="1"/>
</dbReference>
<evidence type="ECO:0000256" key="7">
    <source>
        <dbReference type="HAMAP-Rule" id="MF_00201"/>
    </source>
</evidence>